<dbReference type="RefSeq" id="WP_308347720.1">
    <property type="nucleotide sequence ID" value="NZ_CP129971.1"/>
</dbReference>
<evidence type="ECO:0000256" key="1">
    <source>
        <dbReference type="SAM" id="Phobius"/>
    </source>
</evidence>
<feature type="transmembrane region" description="Helical" evidence="1">
    <location>
        <begin position="16"/>
        <end position="36"/>
    </location>
</feature>
<accession>A0AA51RBY2</accession>
<gene>
    <name evidence="2" type="ORF">QYS49_36850</name>
</gene>
<feature type="transmembrane region" description="Helical" evidence="1">
    <location>
        <begin position="159"/>
        <end position="181"/>
    </location>
</feature>
<keyword evidence="1" id="KW-0472">Membrane</keyword>
<dbReference type="Proteomes" id="UP001230496">
    <property type="component" value="Chromosome"/>
</dbReference>
<evidence type="ECO:0000313" key="3">
    <source>
        <dbReference type="Proteomes" id="UP001230496"/>
    </source>
</evidence>
<proteinExistence type="predicted"/>
<feature type="transmembrane region" description="Helical" evidence="1">
    <location>
        <begin position="187"/>
        <end position="207"/>
    </location>
</feature>
<evidence type="ECO:0008006" key="4">
    <source>
        <dbReference type="Google" id="ProtNLM"/>
    </source>
</evidence>
<organism evidence="2 3">
    <name type="scientific">Marivirga salinarum</name>
    <dbReference type="NCBI Taxonomy" id="3059078"/>
    <lineage>
        <taxon>Bacteria</taxon>
        <taxon>Pseudomonadati</taxon>
        <taxon>Bacteroidota</taxon>
        <taxon>Cytophagia</taxon>
        <taxon>Cytophagales</taxon>
        <taxon>Marivirgaceae</taxon>
        <taxon>Marivirga</taxon>
    </lineage>
</organism>
<feature type="transmembrane region" description="Helical" evidence="1">
    <location>
        <begin position="124"/>
        <end position="147"/>
    </location>
</feature>
<keyword evidence="1" id="KW-0812">Transmembrane</keyword>
<dbReference type="KEGG" id="msaa:QYS49_36850"/>
<keyword evidence="3" id="KW-1185">Reference proteome</keyword>
<dbReference type="EMBL" id="CP129971">
    <property type="protein sequence ID" value="WMN11013.1"/>
    <property type="molecule type" value="Genomic_DNA"/>
</dbReference>
<evidence type="ECO:0000313" key="2">
    <source>
        <dbReference type="EMBL" id="WMN11013.1"/>
    </source>
</evidence>
<keyword evidence="1" id="KW-1133">Transmembrane helix</keyword>
<reference evidence="2 3" key="1">
    <citation type="submission" date="2023-08" db="EMBL/GenBank/DDBJ databases">
        <title>Comparative genomics and taxonomic characterization of three novel marine species of genus Marivirga.</title>
        <authorList>
            <person name="Muhammad N."/>
            <person name="Kim S.-G."/>
        </authorList>
    </citation>
    <scope>NUCLEOTIDE SEQUENCE [LARGE SCALE GENOMIC DNA]</scope>
    <source>
        <strain evidence="2 3">BDSF4-3</strain>
    </source>
</reference>
<sequence>MAEASIHLSYLRLRRLIGICGLALPIFGSIVIGDILPSISHYYYSNANVLFVGILSILGVFLISYKGYDQEEEWISDNLATTIGGIAILLVVIIPGKYVWTDFPTAWNYSVNCPTFYCTDEDSIFRVIHFVSAGIFFLAMSWLSIFNFTKSSNTKSNKVYIFCGIGMIVILLLTILVEFILDLNTSKYFIFIVECIMLLLFAVSWLVKGKALRGGINS</sequence>
<feature type="transmembrane region" description="Helical" evidence="1">
    <location>
        <begin position="77"/>
        <end position="100"/>
    </location>
</feature>
<protein>
    <recommendedName>
        <fullName evidence="4">DUF998 domain-containing protein</fullName>
    </recommendedName>
</protein>
<dbReference type="AlphaFoldDB" id="A0AA51RBY2"/>
<feature type="transmembrane region" description="Helical" evidence="1">
    <location>
        <begin position="42"/>
        <end position="65"/>
    </location>
</feature>
<name>A0AA51RBY2_9BACT</name>